<keyword evidence="4" id="KW-1015">Disulfide bond</keyword>
<dbReference type="GO" id="GO:0016491">
    <property type="term" value="F:oxidoreductase activity"/>
    <property type="evidence" value="ECO:0007669"/>
    <property type="project" value="InterPro"/>
</dbReference>
<protein>
    <submittedName>
        <fullName evidence="7">TlpA family protein disulfide reductase</fullName>
    </submittedName>
</protein>
<comment type="subcellular location">
    <subcellularLocation>
        <location evidence="1">Cell envelope</location>
    </subcellularLocation>
</comment>
<reference evidence="8" key="1">
    <citation type="submission" date="2019-09" db="EMBL/GenBank/DDBJ databases">
        <title>Mumia zhuanghuii sp. nov. isolated from the intestinal contents of plateau pika (Ochotona curzoniae) in the Qinghai-Tibet plateau of China.</title>
        <authorList>
            <person name="Tian Z."/>
        </authorList>
    </citation>
    <scope>NUCLEOTIDE SEQUENCE [LARGE SCALE GENOMIC DNA]</scope>
    <source>
        <strain evidence="8">JCM 30598</strain>
    </source>
</reference>
<evidence type="ECO:0000256" key="5">
    <source>
        <dbReference type="ARBA" id="ARBA00023284"/>
    </source>
</evidence>
<dbReference type="PANTHER" id="PTHR42852">
    <property type="entry name" value="THIOL:DISULFIDE INTERCHANGE PROTEIN DSBE"/>
    <property type="match status" value="1"/>
</dbReference>
<dbReference type="Gene3D" id="3.40.30.10">
    <property type="entry name" value="Glutaredoxin"/>
    <property type="match status" value="1"/>
</dbReference>
<dbReference type="GO" id="GO:0017004">
    <property type="term" value="P:cytochrome complex assembly"/>
    <property type="evidence" value="ECO:0007669"/>
    <property type="project" value="UniProtKB-KW"/>
</dbReference>
<dbReference type="PROSITE" id="PS51257">
    <property type="entry name" value="PROKAR_LIPOPROTEIN"/>
    <property type="match status" value="1"/>
</dbReference>
<dbReference type="InterPro" id="IPR013766">
    <property type="entry name" value="Thioredoxin_domain"/>
</dbReference>
<dbReference type="Proteomes" id="UP000325827">
    <property type="component" value="Unassembled WGS sequence"/>
</dbReference>
<dbReference type="RefSeq" id="WP_150448254.1">
    <property type="nucleotide sequence ID" value="NZ_VYSA01000001.1"/>
</dbReference>
<sequence>MPSSGPRTARQRRRWRAASAILAIGLVVGLSACANDPLAEQYKAGDNKGFIAANGFQVKEIASADRGAPVVFQGKTESGVVVASDDYAGDVLVVNFWYAACGPCRAEAPQLEKAYAAFTGKPVSFLGVNTSDSPETAAAFASDYGITYPSLIAATDGAIKLAFADATSLNATPTTLVIDKQGRVAARVIGQLEDASILQTLVQDALDAQ</sequence>
<proteinExistence type="predicted"/>
<gene>
    <name evidence="7" type="ORF">F6B43_07940</name>
</gene>
<dbReference type="Pfam" id="PF08534">
    <property type="entry name" value="Redoxin"/>
    <property type="match status" value="1"/>
</dbReference>
<keyword evidence="5" id="KW-0676">Redox-active center</keyword>
<evidence type="ECO:0000256" key="1">
    <source>
        <dbReference type="ARBA" id="ARBA00004196"/>
    </source>
</evidence>
<keyword evidence="2" id="KW-0201">Cytochrome c-type biogenesis</keyword>
<evidence type="ECO:0000313" key="7">
    <source>
        <dbReference type="EMBL" id="KAA9111484.1"/>
    </source>
</evidence>
<evidence type="ECO:0000259" key="6">
    <source>
        <dbReference type="PROSITE" id="PS51352"/>
    </source>
</evidence>
<comment type="caution">
    <text evidence="7">The sequence shown here is derived from an EMBL/GenBank/DDBJ whole genome shotgun (WGS) entry which is preliminary data.</text>
</comment>
<keyword evidence="3" id="KW-0812">Transmembrane</keyword>
<evidence type="ECO:0000256" key="3">
    <source>
        <dbReference type="ARBA" id="ARBA00022968"/>
    </source>
</evidence>
<evidence type="ECO:0000256" key="4">
    <source>
        <dbReference type="ARBA" id="ARBA00023157"/>
    </source>
</evidence>
<dbReference type="InterPro" id="IPR036249">
    <property type="entry name" value="Thioredoxin-like_sf"/>
</dbReference>
<keyword evidence="8" id="KW-1185">Reference proteome</keyword>
<name>A0A5J5J8I8_9MICO</name>
<dbReference type="EMBL" id="VYSA01000001">
    <property type="protein sequence ID" value="KAA9111484.1"/>
    <property type="molecule type" value="Genomic_DNA"/>
</dbReference>
<keyword evidence="3" id="KW-0735">Signal-anchor</keyword>
<dbReference type="GO" id="GO:0030313">
    <property type="term" value="C:cell envelope"/>
    <property type="evidence" value="ECO:0007669"/>
    <property type="project" value="UniProtKB-SubCell"/>
</dbReference>
<feature type="domain" description="Thioredoxin" evidence="6">
    <location>
        <begin position="62"/>
        <end position="209"/>
    </location>
</feature>
<dbReference type="PROSITE" id="PS51352">
    <property type="entry name" value="THIOREDOXIN_2"/>
    <property type="match status" value="1"/>
</dbReference>
<accession>A0A5J5J8I8</accession>
<evidence type="ECO:0000313" key="8">
    <source>
        <dbReference type="Proteomes" id="UP000325827"/>
    </source>
</evidence>
<organism evidence="7 8">
    <name type="scientific">Microbacterium rhizomatis</name>
    <dbReference type="NCBI Taxonomy" id="1631477"/>
    <lineage>
        <taxon>Bacteria</taxon>
        <taxon>Bacillati</taxon>
        <taxon>Actinomycetota</taxon>
        <taxon>Actinomycetes</taxon>
        <taxon>Micrococcales</taxon>
        <taxon>Microbacteriaceae</taxon>
        <taxon>Microbacterium</taxon>
    </lineage>
</organism>
<dbReference type="OrthoDB" id="9796554at2"/>
<dbReference type="InterPro" id="IPR013740">
    <property type="entry name" value="Redoxin"/>
</dbReference>
<dbReference type="AlphaFoldDB" id="A0A5J5J8I8"/>
<evidence type="ECO:0000256" key="2">
    <source>
        <dbReference type="ARBA" id="ARBA00022748"/>
    </source>
</evidence>
<dbReference type="PANTHER" id="PTHR42852:SF6">
    <property type="entry name" value="THIOL:DISULFIDE INTERCHANGE PROTEIN DSBE"/>
    <property type="match status" value="1"/>
</dbReference>
<dbReference type="InterPro" id="IPR050553">
    <property type="entry name" value="Thioredoxin_ResA/DsbE_sf"/>
</dbReference>
<dbReference type="SUPFAM" id="SSF52833">
    <property type="entry name" value="Thioredoxin-like"/>
    <property type="match status" value="1"/>
</dbReference>
<dbReference type="CDD" id="cd02966">
    <property type="entry name" value="TlpA_like_family"/>
    <property type="match status" value="1"/>
</dbReference>